<evidence type="ECO:0000313" key="3">
    <source>
        <dbReference type="EMBL" id="CAF0885615.1"/>
    </source>
</evidence>
<dbReference type="EMBL" id="CAJNOT010000189">
    <property type="protein sequence ID" value="CAF0885615.1"/>
    <property type="molecule type" value="Genomic_DNA"/>
</dbReference>
<feature type="compositionally biased region" description="Polar residues" evidence="1">
    <location>
        <begin position="26"/>
        <end position="43"/>
    </location>
</feature>
<keyword evidence="2" id="KW-0812">Transmembrane</keyword>
<protein>
    <submittedName>
        <fullName evidence="3">Uncharacterized protein</fullName>
    </submittedName>
</protein>
<sequence>MKVPRIMNRGRIAPSAPRVSSDSERNSWSSASIVSTIETQSPQPQLPEEVTQTLQKPIVVSSINKKVIIGLCIAAVCLIIISIVLGAVLPLTLNKNSPTTNSTTQTTNITHNK</sequence>
<keyword evidence="2" id="KW-1133">Transmembrane helix</keyword>
<evidence type="ECO:0000256" key="2">
    <source>
        <dbReference type="SAM" id="Phobius"/>
    </source>
</evidence>
<dbReference type="EMBL" id="CAJOBD010000133">
    <property type="protein sequence ID" value="CAF3588513.1"/>
    <property type="molecule type" value="Genomic_DNA"/>
</dbReference>
<feature type="transmembrane region" description="Helical" evidence="2">
    <location>
        <begin position="67"/>
        <end position="89"/>
    </location>
</feature>
<proteinExistence type="predicted"/>
<accession>A0A813YJV4</accession>
<evidence type="ECO:0000313" key="4">
    <source>
        <dbReference type="EMBL" id="CAF3588513.1"/>
    </source>
</evidence>
<name>A0A813YJV4_9BILA</name>
<feature type="region of interest" description="Disordered" evidence="1">
    <location>
        <begin position="1"/>
        <end position="47"/>
    </location>
</feature>
<dbReference type="Proteomes" id="UP000663864">
    <property type="component" value="Unassembled WGS sequence"/>
</dbReference>
<dbReference type="Proteomes" id="UP000663836">
    <property type="component" value="Unassembled WGS sequence"/>
</dbReference>
<comment type="caution">
    <text evidence="3">The sequence shown here is derived from an EMBL/GenBank/DDBJ whole genome shotgun (WGS) entry which is preliminary data.</text>
</comment>
<evidence type="ECO:0000256" key="1">
    <source>
        <dbReference type="SAM" id="MobiDB-lite"/>
    </source>
</evidence>
<dbReference type="AlphaFoldDB" id="A0A813YJV4"/>
<organism evidence="3 5">
    <name type="scientific">Rotaria sordida</name>
    <dbReference type="NCBI Taxonomy" id="392033"/>
    <lineage>
        <taxon>Eukaryota</taxon>
        <taxon>Metazoa</taxon>
        <taxon>Spiralia</taxon>
        <taxon>Gnathifera</taxon>
        <taxon>Rotifera</taxon>
        <taxon>Eurotatoria</taxon>
        <taxon>Bdelloidea</taxon>
        <taxon>Philodinida</taxon>
        <taxon>Philodinidae</taxon>
        <taxon>Rotaria</taxon>
    </lineage>
</organism>
<keyword evidence="2" id="KW-0472">Membrane</keyword>
<evidence type="ECO:0000313" key="5">
    <source>
        <dbReference type="Proteomes" id="UP000663864"/>
    </source>
</evidence>
<gene>
    <name evidence="4" type="ORF">JBS370_LOCUS3171</name>
    <name evidence="3" type="ORF">ZHD862_LOCUS6616</name>
</gene>
<reference evidence="3" key="1">
    <citation type="submission" date="2021-02" db="EMBL/GenBank/DDBJ databases">
        <authorList>
            <person name="Nowell W R."/>
        </authorList>
    </citation>
    <scope>NUCLEOTIDE SEQUENCE</scope>
</reference>